<keyword evidence="5" id="KW-0560">Oxidoreductase</keyword>
<dbReference type="AlphaFoldDB" id="A0A177F8D4"/>
<keyword evidence="3" id="KW-0812">Transmembrane</keyword>
<evidence type="ECO:0000256" key="7">
    <source>
        <dbReference type="SAM" id="MobiDB-lite"/>
    </source>
</evidence>
<dbReference type="InterPro" id="IPR040165">
    <property type="entry name" value="Diminuto-like"/>
</dbReference>
<dbReference type="Proteomes" id="UP000077002">
    <property type="component" value="Unassembled WGS sequence"/>
</dbReference>
<keyword evidence="10" id="KW-1185">Reference proteome</keyword>
<dbReference type="GO" id="GO:0050614">
    <property type="term" value="F:Delta24-sterol reductase activity"/>
    <property type="evidence" value="ECO:0007669"/>
    <property type="project" value="UniProtKB-EC"/>
</dbReference>
<dbReference type="SUPFAM" id="SSF56176">
    <property type="entry name" value="FAD-binding/transporter-associated domain-like"/>
    <property type="match status" value="1"/>
</dbReference>
<dbReference type="PROSITE" id="PS51387">
    <property type="entry name" value="FAD_PCMH"/>
    <property type="match status" value="1"/>
</dbReference>
<dbReference type="GO" id="GO:0008202">
    <property type="term" value="P:steroid metabolic process"/>
    <property type="evidence" value="ECO:0007669"/>
    <property type="project" value="TreeGrafter"/>
</dbReference>
<dbReference type="InterPro" id="IPR036318">
    <property type="entry name" value="FAD-bd_PCMH-like_sf"/>
</dbReference>
<dbReference type="GO" id="GO:0000246">
    <property type="term" value="F:Delta24(24-1) sterol reductase activity"/>
    <property type="evidence" value="ECO:0007669"/>
    <property type="project" value="TreeGrafter"/>
</dbReference>
<dbReference type="GO" id="GO:0016020">
    <property type="term" value="C:membrane"/>
    <property type="evidence" value="ECO:0007669"/>
    <property type="project" value="UniProtKB-SubCell"/>
</dbReference>
<accession>A0A177F8D4</accession>
<evidence type="ECO:0000256" key="6">
    <source>
        <dbReference type="ARBA" id="ARBA00023136"/>
    </source>
</evidence>
<evidence type="ECO:0000259" key="8">
    <source>
        <dbReference type="PROSITE" id="PS51387"/>
    </source>
</evidence>
<evidence type="ECO:0000313" key="9">
    <source>
        <dbReference type="EMBL" id="OAG39840.1"/>
    </source>
</evidence>
<reference evidence="9 10" key="1">
    <citation type="submission" date="2016-03" db="EMBL/GenBank/DDBJ databases">
        <title>Draft genome sequence of the Fonsecaea monophora CBS 269.37.</title>
        <authorList>
            <person name="Bombassaro A."/>
            <person name="Vinicius W.A."/>
            <person name="De Hoog S."/>
            <person name="Sun J."/>
            <person name="Souza E.M."/>
            <person name="Raittz R.T."/>
            <person name="Costa F."/>
            <person name="Leao A.C."/>
            <person name="Tadra-Sfeir M.Z."/>
            <person name="Baura V."/>
            <person name="Balsanelli E."/>
            <person name="Pedrosa F.O."/>
            <person name="Moreno L.F."/>
            <person name="Steffens M.B."/>
            <person name="Xi L."/>
            <person name="Bocca A.L."/>
            <person name="Felipe M.S."/>
            <person name="Teixeira M."/>
            <person name="Telles Filho F.Q."/>
            <person name="Azevedo C.M."/>
            <person name="Gomes R."/>
            <person name="Vicente V.A."/>
        </authorList>
    </citation>
    <scope>NUCLEOTIDE SEQUENCE [LARGE SCALE GENOMIC DNA]</scope>
    <source>
        <strain evidence="9 10">CBS 269.37</strain>
    </source>
</reference>
<comment type="subcellular location">
    <subcellularLocation>
        <location evidence="1">Membrane</location>
        <topology evidence="1">Single-pass membrane protein</topology>
    </subcellularLocation>
</comment>
<dbReference type="EMBL" id="LVKK01000039">
    <property type="protein sequence ID" value="OAG39840.1"/>
    <property type="molecule type" value="Genomic_DNA"/>
</dbReference>
<dbReference type="PANTHER" id="PTHR10801:SF0">
    <property type="entry name" value="DELTA(24)-STEROL REDUCTASE"/>
    <property type="match status" value="1"/>
</dbReference>
<comment type="caution">
    <text evidence="9">The sequence shown here is derived from an EMBL/GenBank/DDBJ whole genome shotgun (WGS) entry which is preliminary data.</text>
</comment>
<sequence length="558" mass="63157">MVDSQCGEDASERLLSQHKEAVSRVSDRIASFHARKIPFRIFHGNTNSTRLSDRTRDATVDISTLDHVISVSPSKRTCLVEPNVPMDRLVAATLEHGLVPPVVPEFPGITVGGGFAGTAGESSSFKYGFFDGTVTWFEVVLADGEVVTASETERADLFHGMAGTFGSMGVITLFEMRLIPAKEFVELSYIRVGDIEQAQEVIKQVSKQEGVDFVDGIMFAPEKGVVLAGRLANRGEKNQDLPIVTFTKPWDQWFYLHAEERMDSTEITGPGPQSPSSPSHPRDLIPLRDYLFRYDRGAFWTGRFAYKYFCIPFTRTIRWLADYFMHTRIMYHALHRSGLYQHFIIQDMALPNKNIPEFSHWLDRELPHIYPRWLCPLRHGTSVSMNPHLRNRPVSSAEPSPTSTSTSKTDSTPDPRSSEGDDDGSDDFDNALLNIGVWGETPPNTLHVTINRLIESKLKSLGGMKWLYAQTFYTEDEFWSIYDRKWYDGMRKKYRADGHIPSVYEKVRTRDIFEVDDDGKVLRDAALPVEKGVWSIWPIAGVYGVLSALKGGDYLRKR</sequence>
<feature type="domain" description="FAD-binding PCMH-type" evidence="8">
    <location>
        <begin position="6"/>
        <end position="181"/>
    </location>
</feature>
<dbReference type="InterPro" id="IPR016166">
    <property type="entry name" value="FAD-bd_PCMH"/>
</dbReference>
<protein>
    <recommendedName>
        <fullName evidence="2">Delta(24)-sterol reductase</fullName>
        <ecNumber evidence="2">1.3.1.72</ecNumber>
    </recommendedName>
</protein>
<evidence type="ECO:0000256" key="5">
    <source>
        <dbReference type="ARBA" id="ARBA00023002"/>
    </source>
</evidence>
<evidence type="ECO:0000313" key="10">
    <source>
        <dbReference type="Proteomes" id="UP000077002"/>
    </source>
</evidence>
<dbReference type="GO" id="GO:0005737">
    <property type="term" value="C:cytoplasm"/>
    <property type="evidence" value="ECO:0007669"/>
    <property type="project" value="TreeGrafter"/>
</dbReference>
<keyword evidence="4" id="KW-1133">Transmembrane helix</keyword>
<keyword evidence="6" id="KW-0472">Membrane</keyword>
<proteinExistence type="predicted"/>
<dbReference type="Gene3D" id="3.30.465.10">
    <property type="match status" value="1"/>
</dbReference>
<dbReference type="InterPro" id="IPR016169">
    <property type="entry name" value="FAD-bd_PCMH_sub2"/>
</dbReference>
<dbReference type="PANTHER" id="PTHR10801">
    <property type="entry name" value="24-DEHYDROCHOLESTEROL REDUCTASE"/>
    <property type="match status" value="1"/>
</dbReference>
<evidence type="ECO:0000256" key="3">
    <source>
        <dbReference type="ARBA" id="ARBA00022692"/>
    </source>
</evidence>
<dbReference type="EC" id="1.3.1.72" evidence="2"/>
<feature type="region of interest" description="Disordered" evidence="7">
    <location>
        <begin position="388"/>
        <end position="425"/>
    </location>
</feature>
<dbReference type="InterPro" id="IPR006094">
    <property type="entry name" value="Oxid_FAD_bind_N"/>
</dbReference>
<feature type="compositionally biased region" description="Low complexity" evidence="7">
    <location>
        <begin position="393"/>
        <end position="410"/>
    </location>
</feature>
<name>A0A177F8D4_9EURO</name>
<dbReference type="OrthoDB" id="415825at2759"/>
<dbReference type="GO" id="GO:0071949">
    <property type="term" value="F:FAD binding"/>
    <property type="evidence" value="ECO:0007669"/>
    <property type="project" value="InterPro"/>
</dbReference>
<dbReference type="GeneID" id="34601069"/>
<organism evidence="9 10">
    <name type="scientific">Fonsecaea monophora</name>
    <dbReference type="NCBI Taxonomy" id="254056"/>
    <lineage>
        <taxon>Eukaryota</taxon>
        <taxon>Fungi</taxon>
        <taxon>Dikarya</taxon>
        <taxon>Ascomycota</taxon>
        <taxon>Pezizomycotina</taxon>
        <taxon>Eurotiomycetes</taxon>
        <taxon>Chaetothyriomycetidae</taxon>
        <taxon>Chaetothyriales</taxon>
        <taxon>Herpotrichiellaceae</taxon>
        <taxon>Fonsecaea</taxon>
    </lineage>
</organism>
<evidence type="ECO:0000256" key="4">
    <source>
        <dbReference type="ARBA" id="ARBA00022989"/>
    </source>
</evidence>
<evidence type="ECO:0000256" key="2">
    <source>
        <dbReference type="ARBA" id="ARBA00012405"/>
    </source>
</evidence>
<evidence type="ECO:0000256" key="1">
    <source>
        <dbReference type="ARBA" id="ARBA00004167"/>
    </source>
</evidence>
<gene>
    <name evidence="9" type="ORF">AYO21_05905</name>
</gene>
<dbReference type="RefSeq" id="XP_022511792.1">
    <property type="nucleotide sequence ID" value="XM_022655872.1"/>
</dbReference>
<dbReference type="Pfam" id="PF01565">
    <property type="entry name" value="FAD_binding_4"/>
    <property type="match status" value="1"/>
</dbReference>